<evidence type="ECO:0000259" key="6">
    <source>
        <dbReference type="Pfam" id="PF05699"/>
    </source>
</evidence>
<dbReference type="Proteomes" id="UP000887577">
    <property type="component" value="Unplaced"/>
</dbReference>
<evidence type="ECO:0000256" key="2">
    <source>
        <dbReference type="ARBA" id="ARBA00022723"/>
    </source>
</evidence>
<dbReference type="Pfam" id="PF05699">
    <property type="entry name" value="Dimer_Tnp_hAT"/>
    <property type="match status" value="1"/>
</dbReference>
<dbReference type="GO" id="GO:0005634">
    <property type="term" value="C:nucleus"/>
    <property type="evidence" value="ECO:0007669"/>
    <property type="project" value="UniProtKB-SubCell"/>
</dbReference>
<evidence type="ECO:0000313" key="7">
    <source>
        <dbReference type="Proteomes" id="UP000887577"/>
    </source>
</evidence>
<reference evidence="8" key="1">
    <citation type="submission" date="2022-11" db="UniProtKB">
        <authorList>
            <consortium name="WormBaseParasite"/>
        </authorList>
    </citation>
    <scope>IDENTIFICATION</scope>
</reference>
<keyword evidence="3" id="KW-0863">Zinc-finger</keyword>
<evidence type="ECO:0000256" key="4">
    <source>
        <dbReference type="ARBA" id="ARBA00022833"/>
    </source>
</evidence>
<evidence type="ECO:0000256" key="3">
    <source>
        <dbReference type="ARBA" id="ARBA00022771"/>
    </source>
</evidence>
<dbReference type="SUPFAM" id="SSF53098">
    <property type="entry name" value="Ribonuclease H-like"/>
    <property type="match status" value="1"/>
</dbReference>
<dbReference type="InterPro" id="IPR008906">
    <property type="entry name" value="HATC_C_dom"/>
</dbReference>
<protein>
    <submittedName>
        <fullName evidence="8">HAT C-terminal dimerisation domain-containing protein</fullName>
    </submittedName>
</protein>
<proteinExistence type="predicted"/>
<accession>A0A914ZDH9</accession>
<dbReference type="PANTHER" id="PTHR46481">
    <property type="entry name" value="ZINC FINGER BED DOMAIN-CONTAINING PROTEIN 4"/>
    <property type="match status" value="1"/>
</dbReference>
<evidence type="ECO:0000313" key="8">
    <source>
        <dbReference type="WBParaSite" id="PSU_v2.g8320.t1"/>
    </source>
</evidence>
<dbReference type="GO" id="GO:0046983">
    <property type="term" value="F:protein dimerization activity"/>
    <property type="evidence" value="ECO:0007669"/>
    <property type="project" value="InterPro"/>
</dbReference>
<dbReference type="AlphaFoldDB" id="A0A914ZDH9"/>
<keyword evidence="5" id="KW-0539">Nucleus</keyword>
<evidence type="ECO:0000256" key="1">
    <source>
        <dbReference type="ARBA" id="ARBA00004123"/>
    </source>
</evidence>
<sequence length="676" mass="76546">MASKRPIGIILSEPPKAEVVVVNNGNGIEIVEGNSDHSNELYLKSEVNESFDGETASTSLQDFEVSQYINEIMNPQSALYPVLQPSKKRRVEYDNLRLLLEEGKLELQPMKKSETFVKWVVDNGTKLAVYCEVCKSFLSKNSGGSLTEHVRACKAVLNPELLPSITVNPEQKKYFLEKTVDAIAKNLLPKSHIINDGFVSCIQAAINIGYNSKKAGYGPPNACELVANEKAIDHSLTSHVAKHVDTLYTMIQENFKVYGGAFSIDMRTLKDQCVCYIVHGFDEAWNFQAFPFDLFNLESPDFMVPVQNIMNRFALPVVDTYIVCEQESKFTKQYSQIPCAATVLENICEVALTPKALKLDLPADVVKCVTSFSKLLKDLEEVIDAIREAPDLNDKLDVSFKYEVKWMPQITMVKKFLLSSSSDFETMDQYFKTNIPDISTKFNKLKTGRNSLKEFVDIFKPFPDAVKRLENASQPTLHLVLPTLDMLEKHLEVESKLSNSPKSKLAYSTAATLEYFKKILIKSEHSFALCLDPLNKSELYKILGTASFQIIKQLFEKEIHKMEAIPMKEETSEFNPFTSINFCLPAAIETELNLYYREKVDPKKYNIVTWWKNNAKRFPAISHFAKRILSIPASSASMDQLFGSLNMVNQIERSAMKAETLKELFLYRSISLANLE</sequence>
<dbReference type="InterPro" id="IPR052035">
    <property type="entry name" value="ZnF_BED_domain_contain"/>
</dbReference>
<dbReference type="WBParaSite" id="PSU_v2.g8320.t1">
    <property type="protein sequence ID" value="PSU_v2.g8320.t1"/>
    <property type="gene ID" value="PSU_v2.g8320"/>
</dbReference>
<feature type="domain" description="HAT C-terminal dimerisation" evidence="6">
    <location>
        <begin position="591"/>
        <end position="664"/>
    </location>
</feature>
<organism evidence="7 8">
    <name type="scientific">Panagrolaimus superbus</name>
    <dbReference type="NCBI Taxonomy" id="310955"/>
    <lineage>
        <taxon>Eukaryota</taxon>
        <taxon>Metazoa</taxon>
        <taxon>Ecdysozoa</taxon>
        <taxon>Nematoda</taxon>
        <taxon>Chromadorea</taxon>
        <taxon>Rhabditida</taxon>
        <taxon>Tylenchina</taxon>
        <taxon>Panagrolaimomorpha</taxon>
        <taxon>Panagrolaimoidea</taxon>
        <taxon>Panagrolaimidae</taxon>
        <taxon>Panagrolaimus</taxon>
    </lineage>
</organism>
<dbReference type="GO" id="GO:0008270">
    <property type="term" value="F:zinc ion binding"/>
    <property type="evidence" value="ECO:0007669"/>
    <property type="project" value="UniProtKB-KW"/>
</dbReference>
<dbReference type="PANTHER" id="PTHR46481:SF10">
    <property type="entry name" value="ZINC FINGER BED DOMAIN-CONTAINING PROTEIN 39"/>
    <property type="match status" value="1"/>
</dbReference>
<keyword evidence="7" id="KW-1185">Reference proteome</keyword>
<name>A0A914ZDH9_9BILA</name>
<evidence type="ECO:0000256" key="5">
    <source>
        <dbReference type="ARBA" id="ARBA00023242"/>
    </source>
</evidence>
<dbReference type="InterPro" id="IPR012337">
    <property type="entry name" value="RNaseH-like_sf"/>
</dbReference>
<comment type="subcellular location">
    <subcellularLocation>
        <location evidence="1">Nucleus</location>
    </subcellularLocation>
</comment>
<keyword evidence="2" id="KW-0479">Metal-binding</keyword>
<keyword evidence="4" id="KW-0862">Zinc</keyword>